<dbReference type="PROSITE" id="PS00211">
    <property type="entry name" value="ABC_TRANSPORTER_1"/>
    <property type="match status" value="1"/>
</dbReference>
<dbReference type="GO" id="GO:0005524">
    <property type="term" value="F:ATP binding"/>
    <property type="evidence" value="ECO:0007669"/>
    <property type="project" value="UniProtKB-KW"/>
</dbReference>
<comment type="caution">
    <text evidence="10">The sequence shown here is derived from an EMBL/GenBank/DDBJ whole genome shotgun (WGS) entry which is preliminary data.</text>
</comment>
<dbReference type="InterPro" id="IPR011527">
    <property type="entry name" value="ABC1_TM_dom"/>
</dbReference>
<dbReference type="Gene3D" id="3.40.50.300">
    <property type="entry name" value="P-loop containing nucleotide triphosphate hydrolases"/>
    <property type="match status" value="1"/>
</dbReference>
<dbReference type="Pfam" id="PF00005">
    <property type="entry name" value="ABC_tran"/>
    <property type="match status" value="1"/>
</dbReference>
<gene>
    <name evidence="10" type="ORF">ACFOYW_04650</name>
</gene>
<dbReference type="InterPro" id="IPR003593">
    <property type="entry name" value="AAA+_ATPase"/>
</dbReference>
<dbReference type="PROSITE" id="PS50893">
    <property type="entry name" value="ABC_TRANSPORTER_2"/>
    <property type="match status" value="1"/>
</dbReference>
<feature type="transmembrane region" description="Helical" evidence="7">
    <location>
        <begin position="52"/>
        <end position="72"/>
    </location>
</feature>
<proteinExistence type="predicted"/>
<evidence type="ECO:0000259" key="8">
    <source>
        <dbReference type="PROSITE" id="PS50893"/>
    </source>
</evidence>
<feature type="transmembrane region" description="Helical" evidence="7">
    <location>
        <begin position="281"/>
        <end position="302"/>
    </location>
</feature>
<dbReference type="InterPro" id="IPR027417">
    <property type="entry name" value="P-loop_NTPase"/>
</dbReference>
<evidence type="ECO:0000256" key="3">
    <source>
        <dbReference type="ARBA" id="ARBA00022741"/>
    </source>
</evidence>
<comment type="subcellular location">
    <subcellularLocation>
        <location evidence="1">Cell membrane</location>
        <topology evidence="1">Multi-pass membrane protein</topology>
    </subcellularLocation>
</comment>
<dbReference type="PANTHER" id="PTHR24221">
    <property type="entry name" value="ATP-BINDING CASSETTE SUB-FAMILY B"/>
    <property type="match status" value="1"/>
</dbReference>
<keyword evidence="11" id="KW-1185">Reference proteome</keyword>
<dbReference type="SMART" id="SM00382">
    <property type="entry name" value="AAA"/>
    <property type="match status" value="1"/>
</dbReference>
<dbReference type="EMBL" id="JBHSCN010000003">
    <property type="protein sequence ID" value="MFC4242654.1"/>
    <property type="molecule type" value="Genomic_DNA"/>
</dbReference>
<dbReference type="PROSITE" id="PS50929">
    <property type="entry name" value="ABC_TM1F"/>
    <property type="match status" value="1"/>
</dbReference>
<dbReference type="InterPro" id="IPR003439">
    <property type="entry name" value="ABC_transporter-like_ATP-bd"/>
</dbReference>
<dbReference type="RefSeq" id="WP_390227525.1">
    <property type="nucleotide sequence ID" value="NZ_JBHSCN010000003.1"/>
</dbReference>
<organism evidence="10 11">
    <name type="scientific">Gryllotalpicola reticulitermitis</name>
    <dbReference type="NCBI Taxonomy" id="1184153"/>
    <lineage>
        <taxon>Bacteria</taxon>
        <taxon>Bacillati</taxon>
        <taxon>Actinomycetota</taxon>
        <taxon>Actinomycetes</taxon>
        <taxon>Micrococcales</taxon>
        <taxon>Microbacteriaceae</taxon>
        <taxon>Gryllotalpicola</taxon>
    </lineage>
</organism>
<feature type="domain" description="ABC transporter" evidence="8">
    <location>
        <begin position="335"/>
        <end position="527"/>
    </location>
</feature>
<evidence type="ECO:0000256" key="7">
    <source>
        <dbReference type="SAM" id="Phobius"/>
    </source>
</evidence>
<feature type="domain" description="ABC transmembrane type-1" evidence="9">
    <location>
        <begin position="30"/>
        <end position="296"/>
    </location>
</feature>
<dbReference type="InterPro" id="IPR017871">
    <property type="entry name" value="ABC_transporter-like_CS"/>
</dbReference>
<evidence type="ECO:0000256" key="2">
    <source>
        <dbReference type="ARBA" id="ARBA00022692"/>
    </source>
</evidence>
<feature type="transmembrane region" description="Helical" evidence="7">
    <location>
        <begin position="27"/>
        <end position="46"/>
    </location>
</feature>
<feature type="transmembrane region" description="Helical" evidence="7">
    <location>
        <begin position="254"/>
        <end position="275"/>
    </location>
</feature>
<dbReference type="PANTHER" id="PTHR24221:SF654">
    <property type="entry name" value="ATP-BINDING CASSETTE SUB-FAMILY B MEMBER 6"/>
    <property type="match status" value="1"/>
</dbReference>
<sequence>MTDTGTTRSAPATRTATRGARTVRPSLLAFAGLGLAVLAEAGSIGLLGLSGWFISSCAIAGGATFSAFSYIAPSGGVRSFALLRIAAGYGERLTEHSVVLQRLGALRLRFFTDAASRPAGRIRPLRDGELLDRAMSDTEALSRTLITVTSPIVVFLVTGAAATAIAVIASPAAGVVLGIAWAVSPLLARARVSRVVADSTVRAQITGELVTALDAWPELASLGAADHLAKRATVLLDRLESRERRTSRYDERRSLALTLFSAVTLAVIAAAGALVDHAGAANLTLVLLLGIGTLALPGRLAAALDARADAHRAEKRLAATMGSEDAPLPAIQVEVGPEGLALTGYRLPADSLRSTDRTISAALGPGETLVVTGVSGSGKTTFLDALSAALPGHGVISSRIDDHLFTGTIADNLRLGRPAATDDELASLLSELLLDRAGITLSTPVGVGGRPLSGGEQTRIRLARALAARPGVLLVDEPTAGLDAETSAVVLHTLRHRLHVDSILVLALHTVTPEARIALGWWCDVITFD</sequence>
<keyword evidence="5 7" id="KW-1133">Transmembrane helix</keyword>
<keyword evidence="3" id="KW-0547">Nucleotide-binding</keyword>
<dbReference type="Gene3D" id="1.20.1560.10">
    <property type="entry name" value="ABC transporter type 1, transmembrane domain"/>
    <property type="match status" value="1"/>
</dbReference>
<dbReference type="SUPFAM" id="SSF52540">
    <property type="entry name" value="P-loop containing nucleoside triphosphate hydrolases"/>
    <property type="match status" value="1"/>
</dbReference>
<dbReference type="InterPro" id="IPR039421">
    <property type="entry name" value="Type_1_exporter"/>
</dbReference>
<dbReference type="SUPFAM" id="SSF90123">
    <property type="entry name" value="ABC transporter transmembrane region"/>
    <property type="match status" value="1"/>
</dbReference>
<evidence type="ECO:0000256" key="4">
    <source>
        <dbReference type="ARBA" id="ARBA00022840"/>
    </source>
</evidence>
<evidence type="ECO:0000256" key="5">
    <source>
        <dbReference type="ARBA" id="ARBA00022989"/>
    </source>
</evidence>
<evidence type="ECO:0000313" key="11">
    <source>
        <dbReference type="Proteomes" id="UP001595900"/>
    </source>
</evidence>
<dbReference type="InterPro" id="IPR036640">
    <property type="entry name" value="ABC1_TM_sf"/>
</dbReference>
<accession>A0ABV8Q5L9</accession>
<dbReference type="Proteomes" id="UP001595900">
    <property type="component" value="Unassembled WGS sequence"/>
</dbReference>
<evidence type="ECO:0000259" key="9">
    <source>
        <dbReference type="PROSITE" id="PS50929"/>
    </source>
</evidence>
<protein>
    <submittedName>
        <fullName evidence="10">ATP-binding cassette domain-containing protein</fullName>
    </submittedName>
</protein>
<evidence type="ECO:0000256" key="6">
    <source>
        <dbReference type="ARBA" id="ARBA00023136"/>
    </source>
</evidence>
<keyword evidence="6 7" id="KW-0472">Membrane</keyword>
<feature type="transmembrane region" description="Helical" evidence="7">
    <location>
        <begin position="140"/>
        <end position="158"/>
    </location>
</feature>
<feature type="transmembrane region" description="Helical" evidence="7">
    <location>
        <begin position="164"/>
        <end position="184"/>
    </location>
</feature>
<name>A0ABV8Q5L9_9MICO</name>
<keyword evidence="4 10" id="KW-0067">ATP-binding</keyword>
<evidence type="ECO:0000256" key="1">
    <source>
        <dbReference type="ARBA" id="ARBA00004651"/>
    </source>
</evidence>
<keyword evidence="2 7" id="KW-0812">Transmembrane</keyword>
<evidence type="ECO:0000313" key="10">
    <source>
        <dbReference type="EMBL" id="MFC4242654.1"/>
    </source>
</evidence>
<reference evidence="11" key="1">
    <citation type="journal article" date="2019" name="Int. J. Syst. Evol. Microbiol.">
        <title>The Global Catalogue of Microorganisms (GCM) 10K type strain sequencing project: providing services to taxonomists for standard genome sequencing and annotation.</title>
        <authorList>
            <consortium name="The Broad Institute Genomics Platform"/>
            <consortium name="The Broad Institute Genome Sequencing Center for Infectious Disease"/>
            <person name="Wu L."/>
            <person name="Ma J."/>
        </authorList>
    </citation>
    <scope>NUCLEOTIDE SEQUENCE [LARGE SCALE GENOMIC DNA]</scope>
    <source>
        <strain evidence="11">CGMCC 1.10363</strain>
    </source>
</reference>